<protein>
    <recommendedName>
        <fullName evidence="3">DUF982 domain-containing protein</fullName>
    </recommendedName>
</protein>
<proteinExistence type="predicted"/>
<evidence type="ECO:0000313" key="1">
    <source>
        <dbReference type="EMBL" id="SDL58422.1"/>
    </source>
</evidence>
<accession>A0A1G9L8Z9</accession>
<dbReference type="Proteomes" id="UP000199555">
    <property type="component" value="Unassembled WGS sequence"/>
</dbReference>
<dbReference type="Pfam" id="PF06169">
    <property type="entry name" value="DUF982"/>
    <property type="match status" value="1"/>
</dbReference>
<gene>
    <name evidence="1" type="ORF">SAMN04487971_1144</name>
</gene>
<name>A0A1G9L8Z9_9RHOB</name>
<dbReference type="STRING" id="525640.SAMN04487971_1144"/>
<sequence>MAGPPSSAGRLASKRTGIRLFKKETDVIEINWGKPLSFVVSPAGDIQEFSTAEQARHWLRKKWPVADPARDRALYLVEAAMDCMASVGTARRAFISAARTAGFVPDGLMTQPERLAA</sequence>
<dbReference type="AlphaFoldDB" id="A0A1G9L8Z9"/>
<evidence type="ECO:0000313" key="2">
    <source>
        <dbReference type="Proteomes" id="UP000199555"/>
    </source>
</evidence>
<dbReference type="Gene3D" id="6.10.250.730">
    <property type="match status" value="1"/>
</dbReference>
<dbReference type="InterPro" id="IPR010385">
    <property type="entry name" value="DUF982"/>
</dbReference>
<reference evidence="2" key="1">
    <citation type="submission" date="2016-10" db="EMBL/GenBank/DDBJ databases">
        <authorList>
            <person name="Varghese N."/>
            <person name="Submissions S."/>
        </authorList>
    </citation>
    <scope>NUCLEOTIDE SEQUENCE [LARGE SCALE GENOMIC DNA]</scope>
    <source>
        <strain evidence="2">CGMCC 1.7655</strain>
    </source>
</reference>
<dbReference type="EMBL" id="FNGE01000014">
    <property type="protein sequence ID" value="SDL58422.1"/>
    <property type="molecule type" value="Genomic_DNA"/>
</dbReference>
<organism evidence="1 2">
    <name type="scientific">Paracoccus chinensis</name>
    <dbReference type="NCBI Taxonomy" id="525640"/>
    <lineage>
        <taxon>Bacteria</taxon>
        <taxon>Pseudomonadati</taxon>
        <taxon>Pseudomonadota</taxon>
        <taxon>Alphaproteobacteria</taxon>
        <taxon>Rhodobacterales</taxon>
        <taxon>Paracoccaceae</taxon>
        <taxon>Paracoccus</taxon>
    </lineage>
</organism>
<evidence type="ECO:0008006" key="3">
    <source>
        <dbReference type="Google" id="ProtNLM"/>
    </source>
</evidence>
<keyword evidence="2" id="KW-1185">Reference proteome</keyword>